<name>A0A4R6GY68_9BACT</name>
<dbReference type="RefSeq" id="WP_262708137.1">
    <property type="nucleotide sequence ID" value="NZ_SNWI01000006.1"/>
</dbReference>
<dbReference type="Proteomes" id="UP000294848">
    <property type="component" value="Unassembled WGS sequence"/>
</dbReference>
<gene>
    <name evidence="2" type="ORF">DET52_106163</name>
</gene>
<reference evidence="2 3" key="1">
    <citation type="submission" date="2019-03" db="EMBL/GenBank/DDBJ databases">
        <title>Freshwater and sediment microbial communities from various areas in North America, analyzing microbe dynamics in response to fracking.</title>
        <authorList>
            <person name="Lamendella R."/>
        </authorList>
    </citation>
    <scope>NUCLEOTIDE SEQUENCE [LARGE SCALE GENOMIC DNA]</scope>
    <source>
        <strain evidence="2 3">114D</strain>
    </source>
</reference>
<evidence type="ECO:0000313" key="3">
    <source>
        <dbReference type="Proteomes" id="UP000294848"/>
    </source>
</evidence>
<keyword evidence="1" id="KW-0812">Transmembrane</keyword>
<dbReference type="AlphaFoldDB" id="A0A4R6GY68"/>
<dbReference type="EMBL" id="SNWI01000006">
    <property type="protein sequence ID" value="TDN99950.1"/>
    <property type="molecule type" value="Genomic_DNA"/>
</dbReference>
<feature type="transmembrane region" description="Helical" evidence="1">
    <location>
        <begin position="12"/>
        <end position="32"/>
    </location>
</feature>
<keyword evidence="1" id="KW-1133">Transmembrane helix</keyword>
<evidence type="ECO:0000256" key="1">
    <source>
        <dbReference type="SAM" id="Phobius"/>
    </source>
</evidence>
<sequence>MNQIINFAKENGLKLAGAALAAFGIWKAYKAFRNRGKKHLKK</sequence>
<protein>
    <submittedName>
        <fullName evidence="2">Uncharacterized protein</fullName>
    </submittedName>
</protein>
<evidence type="ECO:0000313" key="2">
    <source>
        <dbReference type="EMBL" id="TDN99950.1"/>
    </source>
</evidence>
<accession>A0A4R6GY68</accession>
<proteinExistence type="predicted"/>
<keyword evidence="1" id="KW-0472">Membrane</keyword>
<comment type="caution">
    <text evidence="2">The sequence shown here is derived from an EMBL/GenBank/DDBJ whole genome shotgun (WGS) entry which is preliminary data.</text>
</comment>
<organism evidence="2 3">
    <name type="scientific">Sunxiuqinia elliptica</name>
    <dbReference type="NCBI Taxonomy" id="655355"/>
    <lineage>
        <taxon>Bacteria</taxon>
        <taxon>Pseudomonadati</taxon>
        <taxon>Bacteroidota</taxon>
        <taxon>Bacteroidia</taxon>
        <taxon>Marinilabiliales</taxon>
        <taxon>Prolixibacteraceae</taxon>
        <taxon>Sunxiuqinia</taxon>
    </lineage>
</organism>